<evidence type="ECO:0000313" key="1">
    <source>
        <dbReference type="EMBL" id="SMF74228.1"/>
    </source>
</evidence>
<keyword evidence="2" id="KW-1185">Reference proteome</keyword>
<name>A0A1Y6CM72_9BACT</name>
<dbReference type="STRING" id="1513793.SAMN06296036_12841"/>
<protein>
    <submittedName>
        <fullName evidence="1">Uncharacterized protein</fullName>
    </submittedName>
</protein>
<dbReference type="AlphaFoldDB" id="A0A1Y6CM72"/>
<reference evidence="2" key="1">
    <citation type="submission" date="2017-04" db="EMBL/GenBank/DDBJ databases">
        <authorList>
            <person name="Varghese N."/>
            <person name="Submissions S."/>
        </authorList>
    </citation>
    <scope>NUCLEOTIDE SEQUENCE [LARGE SCALE GENOMIC DNA]</scope>
    <source>
        <strain evidence="2">RKEM611</strain>
    </source>
</reference>
<dbReference type="EMBL" id="FWZT01000028">
    <property type="protein sequence ID" value="SMF74228.1"/>
    <property type="molecule type" value="Genomic_DNA"/>
</dbReference>
<sequence>MDLSQYISQALALTIENPAFVEMDMSELEFAKLVKESEAICKSIANEHGPEGLEEFCAQLGDKEEWLQAADFFDSLCFDDDD</sequence>
<evidence type="ECO:0000313" key="2">
    <source>
        <dbReference type="Proteomes" id="UP000192907"/>
    </source>
</evidence>
<proteinExistence type="predicted"/>
<organism evidence="1 2">
    <name type="scientific">Pseudobacteriovorax antillogorgiicola</name>
    <dbReference type="NCBI Taxonomy" id="1513793"/>
    <lineage>
        <taxon>Bacteria</taxon>
        <taxon>Pseudomonadati</taxon>
        <taxon>Bdellovibrionota</taxon>
        <taxon>Oligoflexia</taxon>
        <taxon>Oligoflexales</taxon>
        <taxon>Pseudobacteriovoracaceae</taxon>
        <taxon>Pseudobacteriovorax</taxon>
    </lineage>
</organism>
<dbReference type="RefSeq" id="WP_132324609.1">
    <property type="nucleotide sequence ID" value="NZ_FWZT01000028.1"/>
</dbReference>
<gene>
    <name evidence="1" type="ORF">SAMN06296036_12841</name>
</gene>
<dbReference type="Proteomes" id="UP000192907">
    <property type="component" value="Unassembled WGS sequence"/>
</dbReference>
<accession>A0A1Y6CM72</accession>